<keyword evidence="3" id="KW-1185">Reference proteome</keyword>
<dbReference type="EMBL" id="KB031080">
    <property type="protein sequence ID" value="ELK03477.1"/>
    <property type="molecule type" value="Genomic_DNA"/>
</dbReference>
<evidence type="ECO:0000313" key="3">
    <source>
        <dbReference type="Proteomes" id="UP000010552"/>
    </source>
</evidence>
<dbReference type="InParanoid" id="L5JWQ3"/>
<accession>L5JWQ3</accession>
<evidence type="ECO:0000256" key="1">
    <source>
        <dbReference type="SAM" id="MobiDB-lite"/>
    </source>
</evidence>
<evidence type="ECO:0000313" key="2">
    <source>
        <dbReference type="EMBL" id="ELK03477.1"/>
    </source>
</evidence>
<dbReference type="Proteomes" id="UP000010552">
    <property type="component" value="Unassembled WGS sequence"/>
</dbReference>
<gene>
    <name evidence="2" type="ORF">PAL_GLEAN10013511</name>
</gene>
<feature type="region of interest" description="Disordered" evidence="1">
    <location>
        <begin position="1"/>
        <end position="20"/>
    </location>
</feature>
<reference evidence="3" key="1">
    <citation type="journal article" date="2013" name="Science">
        <title>Comparative analysis of bat genomes provides insight into the evolution of flight and immunity.</title>
        <authorList>
            <person name="Zhang G."/>
            <person name="Cowled C."/>
            <person name="Shi Z."/>
            <person name="Huang Z."/>
            <person name="Bishop-Lilly K.A."/>
            <person name="Fang X."/>
            <person name="Wynne J.W."/>
            <person name="Xiong Z."/>
            <person name="Baker M.L."/>
            <person name="Zhao W."/>
            <person name="Tachedjian M."/>
            <person name="Zhu Y."/>
            <person name="Zhou P."/>
            <person name="Jiang X."/>
            <person name="Ng J."/>
            <person name="Yang L."/>
            <person name="Wu L."/>
            <person name="Xiao J."/>
            <person name="Feng Y."/>
            <person name="Chen Y."/>
            <person name="Sun X."/>
            <person name="Zhang Y."/>
            <person name="Marsh G.A."/>
            <person name="Crameri G."/>
            <person name="Broder C.C."/>
            <person name="Frey K.G."/>
            <person name="Wang L.F."/>
            <person name="Wang J."/>
        </authorList>
    </citation>
    <scope>NUCLEOTIDE SEQUENCE [LARGE SCALE GENOMIC DNA]</scope>
</reference>
<proteinExistence type="predicted"/>
<name>L5JWQ3_PTEAL</name>
<organism evidence="2 3">
    <name type="scientific">Pteropus alecto</name>
    <name type="common">Black flying fox</name>
    <dbReference type="NCBI Taxonomy" id="9402"/>
    <lineage>
        <taxon>Eukaryota</taxon>
        <taxon>Metazoa</taxon>
        <taxon>Chordata</taxon>
        <taxon>Craniata</taxon>
        <taxon>Vertebrata</taxon>
        <taxon>Euteleostomi</taxon>
        <taxon>Mammalia</taxon>
        <taxon>Eutheria</taxon>
        <taxon>Laurasiatheria</taxon>
        <taxon>Chiroptera</taxon>
        <taxon>Yinpterochiroptera</taxon>
        <taxon>Pteropodoidea</taxon>
        <taxon>Pteropodidae</taxon>
        <taxon>Pteropodinae</taxon>
        <taxon>Pteropus</taxon>
    </lineage>
</organism>
<dbReference type="AlphaFoldDB" id="L5JWQ3"/>
<protein>
    <submittedName>
        <fullName evidence="2">Uncharacterized protein</fullName>
    </submittedName>
</protein>
<sequence>MGRISNRGVTKADPEEKVPASLSMTTSMAVHPQDRGFLFTLQAPWLPRASLPSICLQDSGIYLHELKIMFGSIILLLPGRVSQRPRAFSVGVKHRPVPFSKTPPKFHLPVTSISALHQGPACLEQKCIYSRAWGALLATGLSSSFFQELISSLISTHSRQLVKCGELTGPPFKLD</sequence>